<keyword evidence="1" id="KW-0472">Membrane</keyword>
<sequence>MRIVLELIRIMAIFLFLGSILGQLIKFTFVSIGLHTDQYDWLCVIAIYMSLFVLYRDKLQFSGWYKGKDREKLPNHISQLILATAILLIVLTPVFSLLR</sequence>
<evidence type="ECO:0000256" key="1">
    <source>
        <dbReference type="SAM" id="Phobius"/>
    </source>
</evidence>
<dbReference type="Proteomes" id="UP000626697">
    <property type="component" value="Unassembled WGS sequence"/>
</dbReference>
<accession>A0ABR6CMJ4</accession>
<feature type="transmembrane region" description="Helical" evidence="1">
    <location>
        <begin position="12"/>
        <end position="32"/>
    </location>
</feature>
<evidence type="ECO:0000313" key="3">
    <source>
        <dbReference type="Proteomes" id="UP000626697"/>
    </source>
</evidence>
<evidence type="ECO:0000313" key="2">
    <source>
        <dbReference type="EMBL" id="MBA9026210.1"/>
    </source>
</evidence>
<comment type="caution">
    <text evidence="2">The sequence shown here is derived from an EMBL/GenBank/DDBJ whole genome shotgun (WGS) entry which is preliminary data.</text>
</comment>
<keyword evidence="1" id="KW-0812">Transmembrane</keyword>
<proteinExistence type="predicted"/>
<dbReference type="EMBL" id="JACJHX010000003">
    <property type="protein sequence ID" value="MBA9026210.1"/>
    <property type="molecule type" value="Genomic_DNA"/>
</dbReference>
<keyword evidence="1" id="KW-1133">Transmembrane helix</keyword>
<gene>
    <name evidence="2" type="ORF">HNP81_001495</name>
</gene>
<reference evidence="2 3" key="1">
    <citation type="submission" date="2020-08" db="EMBL/GenBank/DDBJ databases">
        <title>Genomic Encyclopedia of Type Strains, Phase IV (KMG-IV): sequencing the most valuable type-strain genomes for metagenomic binning, comparative biology and taxonomic classification.</title>
        <authorList>
            <person name="Goeker M."/>
        </authorList>
    </citation>
    <scope>NUCLEOTIDE SEQUENCE [LARGE SCALE GENOMIC DNA]</scope>
    <source>
        <strain evidence="2 3">DSM 105481</strain>
    </source>
</reference>
<dbReference type="RefSeq" id="WP_028392326.1">
    <property type="nucleotide sequence ID" value="NZ_JACJHX010000003.1"/>
</dbReference>
<organism evidence="2 3">
    <name type="scientific">Peribacillus huizhouensis</name>
    <dbReference type="NCBI Taxonomy" id="1501239"/>
    <lineage>
        <taxon>Bacteria</taxon>
        <taxon>Bacillati</taxon>
        <taxon>Bacillota</taxon>
        <taxon>Bacilli</taxon>
        <taxon>Bacillales</taxon>
        <taxon>Bacillaceae</taxon>
        <taxon>Peribacillus</taxon>
    </lineage>
</organism>
<name>A0ABR6CMJ4_9BACI</name>
<feature type="transmembrane region" description="Helical" evidence="1">
    <location>
        <begin position="76"/>
        <end position="98"/>
    </location>
</feature>
<feature type="transmembrane region" description="Helical" evidence="1">
    <location>
        <begin position="38"/>
        <end position="55"/>
    </location>
</feature>
<keyword evidence="3" id="KW-1185">Reference proteome</keyword>
<protein>
    <submittedName>
        <fullName evidence="2">Uncharacterized protein</fullName>
    </submittedName>
</protein>